<feature type="region of interest" description="Disordered" evidence="1">
    <location>
        <begin position="113"/>
        <end position="133"/>
    </location>
</feature>
<comment type="caution">
    <text evidence="3">The sequence shown here is derived from an EMBL/GenBank/DDBJ whole genome shotgun (WGS) entry which is preliminary data.</text>
</comment>
<dbReference type="OrthoDB" id="1055267at2759"/>
<gene>
    <name evidence="3" type="ORF">MERR_LOCUS23239</name>
</gene>
<evidence type="ECO:0000259" key="2">
    <source>
        <dbReference type="Pfam" id="PF01936"/>
    </source>
</evidence>
<evidence type="ECO:0000313" key="3">
    <source>
        <dbReference type="EMBL" id="CAA7036004.1"/>
    </source>
</evidence>
<protein>
    <recommendedName>
        <fullName evidence="2">NYN domain-containing protein</fullName>
    </recommendedName>
</protein>
<name>A0A6D2J7R0_9BRAS</name>
<feature type="domain" description="NYN" evidence="2">
    <location>
        <begin position="1"/>
        <end position="113"/>
    </location>
</feature>
<dbReference type="EMBL" id="CACVBM020001163">
    <property type="protein sequence ID" value="CAA7036004.1"/>
    <property type="molecule type" value="Genomic_DNA"/>
</dbReference>
<dbReference type="Pfam" id="PF01936">
    <property type="entry name" value="NYN"/>
    <property type="match status" value="1"/>
</dbReference>
<sequence>MVFWDLVTYPIPRDANLEPLGRNIRSALKQIGTHGCTFIHAYGENLNHLKDDLNKAKIVYEPKGYREMVMDVLAFANSYHGDLMVIPKPDPDSEFHRVLKCLEARHHNIFLVKPPDDDDDDDGMCLDSVQGRP</sequence>
<dbReference type="AlphaFoldDB" id="A0A6D2J7R0"/>
<proteinExistence type="predicted"/>
<dbReference type="Proteomes" id="UP000467841">
    <property type="component" value="Unassembled WGS sequence"/>
</dbReference>
<organism evidence="3 4">
    <name type="scientific">Microthlaspi erraticum</name>
    <dbReference type="NCBI Taxonomy" id="1685480"/>
    <lineage>
        <taxon>Eukaryota</taxon>
        <taxon>Viridiplantae</taxon>
        <taxon>Streptophyta</taxon>
        <taxon>Embryophyta</taxon>
        <taxon>Tracheophyta</taxon>
        <taxon>Spermatophyta</taxon>
        <taxon>Magnoliopsida</taxon>
        <taxon>eudicotyledons</taxon>
        <taxon>Gunneridae</taxon>
        <taxon>Pentapetalae</taxon>
        <taxon>rosids</taxon>
        <taxon>malvids</taxon>
        <taxon>Brassicales</taxon>
        <taxon>Brassicaceae</taxon>
        <taxon>Coluteocarpeae</taxon>
        <taxon>Microthlaspi</taxon>
    </lineage>
</organism>
<evidence type="ECO:0000313" key="4">
    <source>
        <dbReference type="Proteomes" id="UP000467841"/>
    </source>
</evidence>
<dbReference type="InterPro" id="IPR021139">
    <property type="entry name" value="NYN"/>
</dbReference>
<dbReference type="GO" id="GO:0004540">
    <property type="term" value="F:RNA nuclease activity"/>
    <property type="evidence" value="ECO:0007669"/>
    <property type="project" value="InterPro"/>
</dbReference>
<evidence type="ECO:0000256" key="1">
    <source>
        <dbReference type="SAM" id="MobiDB-lite"/>
    </source>
</evidence>
<keyword evidence="4" id="KW-1185">Reference proteome</keyword>
<reference evidence="3" key="1">
    <citation type="submission" date="2020-01" db="EMBL/GenBank/DDBJ databases">
        <authorList>
            <person name="Mishra B."/>
        </authorList>
    </citation>
    <scope>NUCLEOTIDE SEQUENCE [LARGE SCALE GENOMIC DNA]</scope>
</reference>
<accession>A0A6D2J7R0</accession>